<evidence type="ECO:0000313" key="1">
    <source>
        <dbReference type="EMBL" id="MFD1644058.1"/>
    </source>
</evidence>
<organism evidence="1 2">
    <name type="scientific">Halohasta litorea</name>
    <dbReference type="NCBI Taxonomy" id="869891"/>
    <lineage>
        <taxon>Archaea</taxon>
        <taxon>Methanobacteriati</taxon>
        <taxon>Methanobacteriota</taxon>
        <taxon>Stenosarchaea group</taxon>
        <taxon>Halobacteria</taxon>
        <taxon>Halobacteriales</taxon>
        <taxon>Haloferacaceae</taxon>
        <taxon>Halohasta</taxon>
    </lineage>
</organism>
<name>A0ABD6DF22_9EURY</name>
<protein>
    <submittedName>
        <fullName evidence="1">Uncharacterized protein</fullName>
    </submittedName>
</protein>
<evidence type="ECO:0000313" key="2">
    <source>
        <dbReference type="Proteomes" id="UP001597052"/>
    </source>
</evidence>
<dbReference type="RefSeq" id="WP_379827799.1">
    <property type="nucleotide sequence ID" value="NZ_JBHUDM010000051.1"/>
</dbReference>
<accession>A0ABD6DF22</accession>
<dbReference type="EMBL" id="JBHUDM010000051">
    <property type="protein sequence ID" value="MFD1644058.1"/>
    <property type="molecule type" value="Genomic_DNA"/>
</dbReference>
<reference evidence="1 2" key="1">
    <citation type="journal article" date="2019" name="Int. J. Syst. Evol. Microbiol.">
        <title>The Global Catalogue of Microorganisms (GCM) 10K type strain sequencing project: providing services to taxonomists for standard genome sequencing and annotation.</title>
        <authorList>
            <consortium name="The Broad Institute Genomics Platform"/>
            <consortium name="The Broad Institute Genome Sequencing Center for Infectious Disease"/>
            <person name="Wu L."/>
            <person name="Ma J."/>
        </authorList>
    </citation>
    <scope>NUCLEOTIDE SEQUENCE [LARGE SCALE GENOMIC DNA]</scope>
    <source>
        <strain evidence="1 2">CGMCC 1.10593</strain>
    </source>
</reference>
<gene>
    <name evidence="1" type="ORF">ACFSBW_19790</name>
</gene>
<comment type="caution">
    <text evidence="1">The sequence shown here is derived from an EMBL/GenBank/DDBJ whole genome shotgun (WGS) entry which is preliminary data.</text>
</comment>
<dbReference type="AlphaFoldDB" id="A0ABD6DF22"/>
<proteinExistence type="predicted"/>
<keyword evidence="2" id="KW-1185">Reference proteome</keyword>
<feature type="non-terminal residue" evidence="1">
    <location>
        <position position="1"/>
    </location>
</feature>
<sequence length="170" mass="19060">LKMIRAADVNGVKINKRSMSISFTEGDIISGDFIKWMQECIDTQGDYIIEKRRLYTEIGHEKGYGTAKLLFAEHTNDEIFKEFLGIGNGLKISSFEYVPERFSVPDYSRKVSETGGTVYITPQPQGTCDVRFRSSLTDAAFHMTGMMYAIPFAPVAPIRVSAPPVEILFS</sequence>
<feature type="non-terminal residue" evidence="1">
    <location>
        <position position="170"/>
    </location>
</feature>
<dbReference type="Proteomes" id="UP001597052">
    <property type="component" value="Unassembled WGS sequence"/>
</dbReference>